<dbReference type="InParanoid" id="A0A6P7WH82"/>
<dbReference type="Gene3D" id="3.10.100.10">
    <property type="entry name" value="Mannose-Binding Protein A, subunit A"/>
    <property type="match status" value="1"/>
</dbReference>
<dbReference type="Proteomes" id="UP000515156">
    <property type="component" value="Chromosome 14"/>
</dbReference>
<evidence type="ECO:0000313" key="4">
    <source>
        <dbReference type="Proteomes" id="UP000515156"/>
    </source>
</evidence>
<protein>
    <submittedName>
        <fullName evidence="5">Killer cell lectin-like receptor subfamily B member 1B allele C</fullName>
    </submittedName>
</protein>
<dbReference type="PANTHER" id="PTHR46746:SF3">
    <property type="entry name" value="C-TYPE LECTIN DOMAIN-CONTAINING PROTEIN-RELATED"/>
    <property type="match status" value="1"/>
</dbReference>
<dbReference type="FunCoup" id="A0A6P7WH82">
    <property type="interactions" value="104"/>
</dbReference>
<sequence length="192" mass="21824">MQEQIIKLALAHQNLRYFKFTFHQAKSSRPGYHHSGHQEYVFGLGQKNHWSTMDQVLPSSFGGQRTRTAFGTEMTSTPYTTGEGSGAKPCPQDWLLHRGKCYYFSKEGRNWSSSPEDCAEKGSDLLVIQDQEERNFIQDKTQNMHHWIGLYILSPRNSWTWVDGSPFISGKLFSLSESLEEGQVCGNVGQAL</sequence>
<organism evidence="4 5">
    <name type="scientific">Microcaecilia unicolor</name>
    <dbReference type="NCBI Taxonomy" id="1415580"/>
    <lineage>
        <taxon>Eukaryota</taxon>
        <taxon>Metazoa</taxon>
        <taxon>Chordata</taxon>
        <taxon>Craniata</taxon>
        <taxon>Vertebrata</taxon>
        <taxon>Euteleostomi</taxon>
        <taxon>Amphibia</taxon>
        <taxon>Gymnophiona</taxon>
        <taxon>Siphonopidae</taxon>
        <taxon>Microcaecilia</taxon>
    </lineage>
</organism>
<name>A0A6P7WH82_9AMPH</name>
<dbReference type="RefSeq" id="XP_030042627.1">
    <property type="nucleotide sequence ID" value="XM_030186767.1"/>
</dbReference>
<dbReference type="CDD" id="cd03593">
    <property type="entry name" value="CLECT_NK_receptors_like"/>
    <property type="match status" value="1"/>
</dbReference>
<dbReference type="Pfam" id="PF00059">
    <property type="entry name" value="Lectin_C"/>
    <property type="match status" value="1"/>
</dbReference>
<feature type="domain" description="C-type lectin" evidence="3">
    <location>
        <begin position="97"/>
        <end position="185"/>
    </location>
</feature>
<dbReference type="PANTHER" id="PTHR46746">
    <property type="entry name" value="KILLER CELL LECTIN-LIKE RECEPTOR SUBFAMILY F MEMBER 2"/>
    <property type="match status" value="1"/>
</dbReference>
<dbReference type="InterPro" id="IPR001304">
    <property type="entry name" value="C-type_lectin-like"/>
</dbReference>
<dbReference type="KEGG" id="muo:115457350"/>
<accession>A0A6P7WH82</accession>
<dbReference type="SUPFAM" id="SSF56436">
    <property type="entry name" value="C-type lectin-like"/>
    <property type="match status" value="1"/>
</dbReference>
<evidence type="ECO:0000259" key="3">
    <source>
        <dbReference type="PROSITE" id="PS50041"/>
    </source>
</evidence>
<dbReference type="GO" id="GO:0030246">
    <property type="term" value="F:carbohydrate binding"/>
    <property type="evidence" value="ECO:0007669"/>
    <property type="project" value="UniProtKB-KW"/>
</dbReference>
<evidence type="ECO:0000256" key="2">
    <source>
        <dbReference type="ARBA" id="ARBA00022734"/>
    </source>
</evidence>
<comment type="subcellular location">
    <subcellularLocation>
        <location evidence="1">Membrane</location>
        <topology evidence="1">Single-pass membrane protein</topology>
    </subcellularLocation>
</comment>
<dbReference type="InterPro" id="IPR051379">
    <property type="entry name" value="C-type_Lectin_Receptor_IMM"/>
</dbReference>
<dbReference type="GeneID" id="115457350"/>
<gene>
    <name evidence="5" type="primary">LOC115457350</name>
</gene>
<reference evidence="5" key="1">
    <citation type="submission" date="2025-08" db="UniProtKB">
        <authorList>
            <consortium name="RefSeq"/>
        </authorList>
    </citation>
    <scope>IDENTIFICATION</scope>
</reference>
<keyword evidence="2" id="KW-0430">Lectin</keyword>
<evidence type="ECO:0000313" key="5">
    <source>
        <dbReference type="RefSeq" id="XP_030042627.1"/>
    </source>
</evidence>
<dbReference type="SMART" id="SM00034">
    <property type="entry name" value="CLECT"/>
    <property type="match status" value="1"/>
</dbReference>
<dbReference type="GO" id="GO:0005886">
    <property type="term" value="C:plasma membrane"/>
    <property type="evidence" value="ECO:0007669"/>
    <property type="project" value="TreeGrafter"/>
</dbReference>
<dbReference type="InterPro" id="IPR016187">
    <property type="entry name" value="CTDL_fold"/>
</dbReference>
<proteinExistence type="predicted"/>
<dbReference type="OrthoDB" id="538816at2759"/>
<dbReference type="PROSITE" id="PS50041">
    <property type="entry name" value="C_TYPE_LECTIN_2"/>
    <property type="match status" value="1"/>
</dbReference>
<dbReference type="InterPro" id="IPR016186">
    <property type="entry name" value="C-type_lectin-like/link_sf"/>
</dbReference>
<dbReference type="InterPro" id="IPR033992">
    <property type="entry name" value="NKR-like_CTLD"/>
</dbReference>
<evidence type="ECO:0000256" key="1">
    <source>
        <dbReference type="ARBA" id="ARBA00004167"/>
    </source>
</evidence>
<dbReference type="AlphaFoldDB" id="A0A6P7WH82"/>
<keyword evidence="4" id="KW-1185">Reference proteome</keyword>